<protein>
    <recommendedName>
        <fullName evidence="5">Carboxylic ester hydrolase</fullName>
        <ecNumber evidence="5">3.1.1.-</ecNumber>
    </recommendedName>
</protein>
<evidence type="ECO:0000256" key="3">
    <source>
        <dbReference type="ARBA" id="ARBA00022801"/>
    </source>
</evidence>
<dbReference type="InterPro" id="IPR050654">
    <property type="entry name" value="AChE-related_enzymes"/>
</dbReference>
<dbReference type="InterPro" id="IPR019826">
    <property type="entry name" value="Carboxylesterase_B_AS"/>
</dbReference>
<dbReference type="GO" id="GO:0019695">
    <property type="term" value="P:choline metabolic process"/>
    <property type="evidence" value="ECO:0007669"/>
    <property type="project" value="TreeGrafter"/>
</dbReference>
<dbReference type="GO" id="GO:0006581">
    <property type="term" value="P:acetylcholine catabolic process"/>
    <property type="evidence" value="ECO:0007669"/>
    <property type="project" value="TreeGrafter"/>
</dbReference>
<dbReference type="InterPro" id="IPR029058">
    <property type="entry name" value="AB_hydrolase_fold"/>
</dbReference>
<keyword evidence="3 5" id="KW-0378">Hydrolase</keyword>
<dbReference type="AlphaFoldDB" id="A0AAJ6QSU0"/>
<sequence length="548" mass="61164">MLLHVRFVLALVFLYGSIPLTRCISENPVVQTPLGALKGRTEVFKYSGQSLDVFNGVPYAESPTSTGRFRKSSPVKRFTADGSVYDATHYRPGCIQPQGLFGINESTVFDENCLFLNIWRRSGTDDSHRKPVVLIIHGGGYTAGDGHEYDFRGTQLAAFGDVVAVNMNYRLGLFGFLDLDLPEAPGNMGHTDQTLAMEWVQKYIALFGGDPQRVTLFGVSAGGFSISAHLISKQSEGLFHAAIIDGGVITKAKTDSRAEHLTSVRKVARGLNCSDETTEDLLKCFTEADAQKLLEQQQANSLLKIFTPPTHGNGFLANIPEKIVNHQPGSFTRVPILVGDCSDEGSIVFYPEIENVNLTSVSETLNYLQTELGDHPLSRNFKREDIVEGYNISEGGTSEYYRNVSLDFVGDGFFVCPVRNFVHHYSSVASTRFYYWEHLTKQKVSLDPLTWGAFHGTPFFHMIGSQFTYFENDTISSEDADYVKKSIRMVVDFASDPAAKLRFGDIEWPPYTKDQRNVFVFGRERDYLSLGHPKDSKCGTVWRAYEDI</sequence>
<dbReference type="SUPFAM" id="SSF53474">
    <property type="entry name" value="alpha/beta-Hydrolases"/>
    <property type="match status" value="1"/>
</dbReference>
<dbReference type="Gene3D" id="3.40.50.1820">
    <property type="entry name" value="alpha/beta hydrolase"/>
    <property type="match status" value="1"/>
</dbReference>
<evidence type="ECO:0000256" key="4">
    <source>
        <dbReference type="ARBA" id="ARBA00023180"/>
    </source>
</evidence>
<accession>A0AAJ6QSU0</accession>
<dbReference type="InterPro" id="IPR002018">
    <property type="entry name" value="CarbesteraseB"/>
</dbReference>
<keyword evidence="7" id="KW-1185">Reference proteome</keyword>
<dbReference type="PROSITE" id="PS00122">
    <property type="entry name" value="CARBOXYLESTERASE_B_1"/>
    <property type="match status" value="1"/>
</dbReference>
<dbReference type="Pfam" id="PF00135">
    <property type="entry name" value="COesterase"/>
    <property type="match status" value="1"/>
</dbReference>
<evidence type="ECO:0000259" key="6">
    <source>
        <dbReference type="Pfam" id="PF00135"/>
    </source>
</evidence>
<proteinExistence type="inferred from homology"/>
<dbReference type="RefSeq" id="XP_003742834.1">
    <property type="nucleotide sequence ID" value="XM_003742786.1"/>
</dbReference>
<evidence type="ECO:0000313" key="8">
    <source>
        <dbReference type="RefSeq" id="XP_003742834.1"/>
    </source>
</evidence>
<name>A0AAJ6QSU0_9ACAR</name>
<dbReference type="GO" id="GO:0003990">
    <property type="term" value="F:acetylcholinesterase activity"/>
    <property type="evidence" value="ECO:0007669"/>
    <property type="project" value="TreeGrafter"/>
</dbReference>
<evidence type="ECO:0000256" key="5">
    <source>
        <dbReference type="RuleBase" id="RU361235"/>
    </source>
</evidence>
<organism evidence="7 8">
    <name type="scientific">Galendromus occidentalis</name>
    <name type="common">western predatory mite</name>
    <dbReference type="NCBI Taxonomy" id="34638"/>
    <lineage>
        <taxon>Eukaryota</taxon>
        <taxon>Metazoa</taxon>
        <taxon>Ecdysozoa</taxon>
        <taxon>Arthropoda</taxon>
        <taxon>Chelicerata</taxon>
        <taxon>Arachnida</taxon>
        <taxon>Acari</taxon>
        <taxon>Parasitiformes</taxon>
        <taxon>Mesostigmata</taxon>
        <taxon>Gamasina</taxon>
        <taxon>Phytoseioidea</taxon>
        <taxon>Phytoseiidae</taxon>
        <taxon>Typhlodrominae</taxon>
        <taxon>Galendromus</taxon>
    </lineage>
</organism>
<dbReference type="KEGG" id="goe:100899364"/>
<feature type="domain" description="Carboxylesterase type B" evidence="6">
    <location>
        <begin position="27"/>
        <end position="525"/>
    </location>
</feature>
<gene>
    <name evidence="8" type="primary">LOC100899364</name>
</gene>
<feature type="signal peptide" evidence="5">
    <location>
        <begin position="1"/>
        <end position="23"/>
    </location>
</feature>
<evidence type="ECO:0000313" key="7">
    <source>
        <dbReference type="Proteomes" id="UP000694867"/>
    </source>
</evidence>
<dbReference type="EC" id="3.1.1.-" evidence="5"/>
<dbReference type="GeneID" id="100899364"/>
<feature type="chain" id="PRO_5042315599" description="Carboxylic ester hydrolase" evidence="5">
    <location>
        <begin position="24"/>
        <end position="548"/>
    </location>
</feature>
<comment type="similarity">
    <text evidence="1 5">Belongs to the type-B carboxylesterase/lipase family.</text>
</comment>
<dbReference type="PANTHER" id="PTHR43918:SF4">
    <property type="entry name" value="CARBOXYLIC ESTER HYDROLASE"/>
    <property type="match status" value="1"/>
</dbReference>
<reference evidence="8" key="1">
    <citation type="submission" date="2025-08" db="UniProtKB">
        <authorList>
            <consortium name="RefSeq"/>
        </authorList>
    </citation>
    <scope>IDENTIFICATION</scope>
</reference>
<dbReference type="Proteomes" id="UP000694867">
    <property type="component" value="Unplaced"/>
</dbReference>
<keyword evidence="4" id="KW-0325">Glycoprotein</keyword>
<keyword evidence="2" id="KW-0719">Serine esterase</keyword>
<dbReference type="GO" id="GO:0005886">
    <property type="term" value="C:plasma membrane"/>
    <property type="evidence" value="ECO:0007669"/>
    <property type="project" value="TreeGrafter"/>
</dbReference>
<keyword evidence="5" id="KW-0732">Signal</keyword>
<dbReference type="GO" id="GO:0005615">
    <property type="term" value="C:extracellular space"/>
    <property type="evidence" value="ECO:0007669"/>
    <property type="project" value="TreeGrafter"/>
</dbReference>
<evidence type="ECO:0000256" key="2">
    <source>
        <dbReference type="ARBA" id="ARBA00022487"/>
    </source>
</evidence>
<evidence type="ECO:0000256" key="1">
    <source>
        <dbReference type="ARBA" id="ARBA00005964"/>
    </source>
</evidence>
<dbReference type="PANTHER" id="PTHR43918">
    <property type="entry name" value="ACETYLCHOLINESTERASE"/>
    <property type="match status" value="1"/>
</dbReference>